<evidence type="ECO:0000256" key="1">
    <source>
        <dbReference type="ARBA" id="ARBA00038420"/>
    </source>
</evidence>
<dbReference type="PANTHER" id="PTHR21666">
    <property type="entry name" value="PEPTIDASE-RELATED"/>
    <property type="match status" value="1"/>
</dbReference>
<accession>A0A845BUB4</accession>
<dbReference type="InterPro" id="IPR036779">
    <property type="entry name" value="LysM_dom_sf"/>
</dbReference>
<dbReference type="GO" id="GO:0032153">
    <property type="term" value="C:cell division site"/>
    <property type="evidence" value="ECO:0007669"/>
    <property type="project" value="TreeGrafter"/>
</dbReference>
<dbReference type="PROSITE" id="PS51257">
    <property type="entry name" value="PROKAR_LIPOPROTEIN"/>
    <property type="match status" value="1"/>
</dbReference>
<dbReference type="Pfam" id="PF01476">
    <property type="entry name" value="LysM"/>
    <property type="match status" value="1"/>
</dbReference>
<dbReference type="CDD" id="cd12797">
    <property type="entry name" value="M23_peptidase"/>
    <property type="match status" value="1"/>
</dbReference>
<comment type="caution">
    <text evidence="5">The sequence shown here is derived from an EMBL/GenBank/DDBJ whole genome shotgun (WGS) entry which is preliminary data.</text>
</comment>
<dbReference type="PANTHER" id="PTHR21666:SF263">
    <property type="entry name" value="MUREIN HYDROLASE ACTIVATOR NLPD"/>
    <property type="match status" value="1"/>
</dbReference>
<feature type="domain" description="LysM" evidence="4">
    <location>
        <begin position="34"/>
        <end position="77"/>
    </location>
</feature>
<keyword evidence="3" id="KW-0732">Signal</keyword>
<dbReference type="PROSITE" id="PS51782">
    <property type="entry name" value="LYSM"/>
    <property type="match status" value="1"/>
</dbReference>
<dbReference type="AlphaFoldDB" id="A0A845BUB4"/>
<dbReference type="Gene3D" id="2.70.70.10">
    <property type="entry name" value="Glucose Permease (Domain IIA)"/>
    <property type="match status" value="1"/>
</dbReference>
<dbReference type="InterPro" id="IPR018392">
    <property type="entry name" value="LysM"/>
</dbReference>
<dbReference type="SUPFAM" id="SSF51261">
    <property type="entry name" value="Duplicated hybrid motif"/>
    <property type="match status" value="1"/>
</dbReference>
<dbReference type="InterPro" id="IPR011055">
    <property type="entry name" value="Dup_hybrid_motif"/>
</dbReference>
<dbReference type="InterPro" id="IPR016047">
    <property type="entry name" value="M23ase_b-sheet_dom"/>
</dbReference>
<dbReference type="GO" id="GO:0004222">
    <property type="term" value="F:metalloendopeptidase activity"/>
    <property type="evidence" value="ECO:0007669"/>
    <property type="project" value="TreeGrafter"/>
</dbReference>
<proteinExistence type="inferred from homology"/>
<dbReference type="CDD" id="cd00118">
    <property type="entry name" value="LysM"/>
    <property type="match status" value="1"/>
</dbReference>
<dbReference type="SMART" id="SM00257">
    <property type="entry name" value="LysM"/>
    <property type="match status" value="1"/>
</dbReference>
<dbReference type="Proteomes" id="UP000467214">
    <property type="component" value="Unassembled WGS sequence"/>
</dbReference>
<dbReference type="EMBL" id="WSSB01000011">
    <property type="protein sequence ID" value="MXR37756.1"/>
    <property type="molecule type" value="Genomic_DNA"/>
</dbReference>
<protein>
    <submittedName>
        <fullName evidence="5">Peptidoglycan DD-metalloendopeptidase family protein</fullName>
    </submittedName>
</protein>
<evidence type="ECO:0000259" key="4">
    <source>
        <dbReference type="PROSITE" id="PS51782"/>
    </source>
</evidence>
<organism evidence="5 6">
    <name type="scientific">Craterilacuibacter sinensis</name>
    <dbReference type="NCBI Taxonomy" id="2686017"/>
    <lineage>
        <taxon>Bacteria</taxon>
        <taxon>Pseudomonadati</taxon>
        <taxon>Pseudomonadota</taxon>
        <taxon>Betaproteobacteria</taxon>
        <taxon>Neisseriales</taxon>
        <taxon>Neisseriaceae</taxon>
        <taxon>Craterilacuibacter</taxon>
    </lineage>
</organism>
<gene>
    <name evidence="5" type="ORF">GQF02_12310</name>
</gene>
<dbReference type="Gene3D" id="3.10.350.10">
    <property type="entry name" value="LysM domain"/>
    <property type="match status" value="1"/>
</dbReference>
<evidence type="ECO:0000256" key="2">
    <source>
        <dbReference type="SAM" id="MobiDB-lite"/>
    </source>
</evidence>
<feature type="signal peptide" evidence="3">
    <location>
        <begin position="1"/>
        <end position="27"/>
    </location>
</feature>
<comment type="similarity">
    <text evidence="1">Belongs to the E.coli NlpD/Haemophilus LppB family.</text>
</comment>
<evidence type="ECO:0000256" key="3">
    <source>
        <dbReference type="SAM" id="SignalP"/>
    </source>
</evidence>
<reference evidence="5 6" key="1">
    <citation type="submission" date="2019-12" db="EMBL/GenBank/DDBJ databases">
        <title>Neisseriaceae gen. nov. sp. Genome sequencing and assembly.</title>
        <authorList>
            <person name="Liu Z."/>
            <person name="Li A."/>
        </authorList>
    </citation>
    <scope>NUCLEOTIDE SEQUENCE [LARGE SCALE GENOMIC DNA]</scope>
    <source>
        <strain evidence="5 6">B2N2-7</strain>
    </source>
</reference>
<keyword evidence="6" id="KW-1185">Reference proteome</keyword>
<dbReference type="InterPro" id="IPR050570">
    <property type="entry name" value="Cell_wall_metabolism_enzyme"/>
</dbReference>
<sequence>MRLSFPWLKLALCTIAFSLCACSSTPAYPPIPAGHYRVQAGDTLYRIARNSGRSVSELRSWNRLPGNAIDAGQVLRIIPPPRYAASSPNVSPRPGKPAATPVRPAAKPKPAPASASIALSWPAKGKLIQGYSSRNKGIDIAGKAGDDILAAGAGKVVYAGQGIRAYGNLLIIKHNEAFLSAYAHNQSLKVKEGDTVSRGQPIASMGSSGTDRTKLHFELRYRGQAVDPMPYLK</sequence>
<evidence type="ECO:0000313" key="5">
    <source>
        <dbReference type="EMBL" id="MXR37756.1"/>
    </source>
</evidence>
<feature type="chain" id="PRO_5032979524" evidence="3">
    <location>
        <begin position="28"/>
        <end position="233"/>
    </location>
</feature>
<dbReference type="GO" id="GO:0009279">
    <property type="term" value="C:cell outer membrane"/>
    <property type="evidence" value="ECO:0007669"/>
    <property type="project" value="TreeGrafter"/>
</dbReference>
<feature type="compositionally biased region" description="Low complexity" evidence="2">
    <location>
        <begin position="96"/>
        <end position="105"/>
    </location>
</feature>
<dbReference type="RefSeq" id="WP_160797524.1">
    <property type="nucleotide sequence ID" value="NZ_WSSB01000011.1"/>
</dbReference>
<feature type="region of interest" description="Disordered" evidence="2">
    <location>
        <begin position="85"/>
        <end position="111"/>
    </location>
</feature>
<dbReference type="Pfam" id="PF01551">
    <property type="entry name" value="Peptidase_M23"/>
    <property type="match status" value="1"/>
</dbReference>
<name>A0A845BUB4_9NEIS</name>
<evidence type="ECO:0000313" key="6">
    <source>
        <dbReference type="Proteomes" id="UP000467214"/>
    </source>
</evidence>